<dbReference type="RefSeq" id="WP_045987399.1">
    <property type="nucleotide sequence ID" value="NZ_CP063052.1"/>
</dbReference>
<dbReference type="EMBL" id="JXXR01000029">
    <property type="protein sequence ID" value="KJY67065.1"/>
    <property type="molecule type" value="Genomic_DNA"/>
</dbReference>
<dbReference type="InterPro" id="IPR043504">
    <property type="entry name" value="Peptidase_S1_PA_chymotrypsin"/>
</dbReference>
<sequence>MQFKHWFIKLIAISISTLWSLIALAAPPFEAPPGLAVAAAAQEKHNESLMQTSGVVGHGLSVDESGAGVIVVFTDTPTPKGIPKWLDGVTVKEVYTGRFYSFAPPTCGGPPSQRPPECFSDPEPDPDPVDPTARFDRPVPIGVSTGHPAITAGTIGARVTDGTNVFALSNNHVFANSNDTSIPENMLQPGPYDGGVENGDTFATLTDYEPILFGGAENTMDAAVALTSTGELGTSTPEGGYGIPNSQTVNATLNQSVKKYGRTTGFTQGIVAAINVTVDVCYEGSTTCTKLARFVGQISISDGSFSSGGDSGSLIVTSEGNNPVGLLFAGSSTRTIASPIDPVLARFNVTIDSEAPPPPPPSGDISLTTSGYKVKGLQKANLEWSGSAATDVDIYRDGSVVATVGNTGFYTDNINNKGGGSYNHKVCEKDTNVCSNTTTTNF</sequence>
<gene>
    <name evidence="1" type="ORF">TW71_23095</name>
</gene>
<comment type="caution">
    <text evidence="1">The sequence shown here is derived from an EMBL/GenBank/DDBJ whole genome shotgun (WGS) entry which is preliminary data.</text>
</comment>
<dbReference type="SUPFAM" id="SSF50494">
    <property type="entry name" value="Trypsin-like serine proteases"/>
    <property type="match status" value="1"/>
</dbReference>
<dbReference type="InterPro" id="IPR009003">
    <property type="entry name" value="Peptidase_S1_PA"/>
</dbReference>
<reference evidence="1" key="1">
    <citation type="journal article" date="2015" name="BMC Genomics">
        <title>Genome mining reveals unlocked bioactive potential of marine Gram-negative bacteria.</title>
        <authorList>
            <person name="Machado H."/>
            <person name="Sonnenschein E.C."/>
            <person name="Melchiorsen J."/>
            <person name="Gram L."/>
        </authorList>
    </citation>
    <scope>NUCLEOTIDE SEQUENCE</scope>
    <source>
        <strain evidence="1">S2052</strain>
    </source>
</reference>
<name>A0A837FZC8_9VIBR</name>
<dbReference type="Gene3D" id="2.40.10.10">
    <property type="entry name" value="Trypsin-like serine proteases"/>
    <property type="match status" value="1"/>
</dbReference>
<dbReference type="AlphaFoldDB" id="A0A837FZC8"/>
<organism evidence="1">
    <name type="scientific">Vibrio coralliilyticus</name>
    <dbReference type="NCBI Taxonomy" id="190893"/>
    <lineage>
        <taxon>Bacteria</taxon>
        <taxon>Pseudomonadati</taxon>
        <taxon>Pseudomonadota</taxon>
        <taxon>Gammaproteobacteria</taxon>
        <taxon>Vibrionales</taxon>
        <taxon>Vibrionaceae</taxon>
        <taxon>Vibrio</taxon>
    </lineage>
</organism>
<proteinExistence type="predicted"/>
<evidence type="ECO:0000313" key="1">
    <source>
        <dbReference type="EMBL" id="KJY67065.1"/>
    </source>
</evidence>
<accession>A0A837FZC8</accession>
<protein>
    <submittedName>
        <fullName evidence="1">Uncharacterized protein</fullName>
    </submittedName>
</protein>